<protein>
    <submittedName>
        <fullName evidence="3">Beta-fimbriae chaperone protein</fullName>
    </submittedName>
</protein>
<dbReference type="SUPFAM" id="SSF49354">
    <property type="entry name" value="PapD-like"/>
    <property type="match status" value="1"/>
</dbReference>
<proteinExistence type="predicted"/>
<dbReference type="InterPro" id="IPR013783">
    <property type="entry name" value="Ig-like_fold"/>
</dbReference>
<keyword evidence="1" id="KW-0732">Signal</keyword>
<dbReference type="GO" id="GO:0030288">
    <property type="term" value="C:outer membrane-bounded periplasmic space"/>
    <property type="evidence" value="ECO:0007669"/>
    <property type="project" value="InterPro"/>
</dbReference>
<dbReference type="PANTHER" id="PTHR30251">
    <property type="entry name" value="PILUS ASSEMBLY CHAPERONE"/>
    <property type="match status" value="1"/>
</dbReference>
<evidence type="ECO:0000313" key="3">
    <source>
        <dbReference type="EMBL" id="OAT48415.1"/>
    </source>
</evidence>
<evidence type="ECO:0000256" key="1">
    <source>
        <dbReference type="SAM" id="SignalP"/>
    </source>
</evidence>
<name>A0A1B7JKK4_9GAMM</name>
<keyword evidence="4" id="KW-1185">Reference proteome</keyword>
<dbReference type="InterPro" id="IPR016147">
    <property type="entry name" value="Pili_assmbl_chaperone_N"/>
</dbReference>
<sequence length="228" mass="25305">MKKIISTITLFLIVLASFSAKASFQLETMTVILDAGETRKVFNVKNTTKEPILLSTKVSDLDGSKPMAKDIMVSPPIIRIEPNESQQINFVLKQGIDLKQEEILKVSFQGVGASKKNSAKMPIRQDIAMLISPANLSVNQKPWDNVSASQKNNELTLQNKSDQVVRLSPSVTALPSEEVYSIGQFYLRPNESKTIEVKGTVQEVTFSPLSRYGFKLAENKTIKVSMNK</sequence>
<feature type="chain" id="PRO_5008595261" evidence="1">
    <location>
        <begin position="23"/>
        <end position="228"/>
    </location>
</feature>
<dbReference type="RefSeq" id="WP_068445636.1">
    <property type="nucleotide sequence ID" value="NZ_LXEW01000047.1"/>
</dbReference>
<dbReference type="NCBIfam" id="NF007392">
    <property type="entry name" value="PRK09918.1"/>
    <property type="match status" value="1"/>
</dbReference>
<comment type="caution">
    <text evidence="3">The sequence shown here is derived from an EMBL/GenBank/DDBJ whole genome shotgun (WGS) entry which is preliminary data.</text>
</comment>
<feature type="domain" description="Pili assembly chaperone N-terminal" evidence="2">
    <location>
        <begin position="24"/>
        <end position="136"/>
    </location>
</feature>
<dbReference type="Gene3D" id="2.60.40.10">
    <property type="entry name" value="Immunoglobulins"/>
    <property type="match status" value="1"/>
</dbReference>
<feature type="signal peptide" evidence="1">
    <location>
        <begin position="1"/>
        <end position="22"/>
    </location>
</feature>
<gene>
    <name evidence="3" type="ORF">M998_3360</name>
</gene>
<dbReference type="PATRIC" id="fig|1354272.4.peg.3436"/>
<dbReference type="PANTHER" id="PTHR30251:SF3">
    <property type="entry name" value="FIMBRIAL CHAPARONE PROTEIN"/>
    <property type="match status" value="1"/>
</dbReference>
<dbReference type="InterPro" id="IPR050643">
    <property type="entry name" value="Periplasmic_pilus_chap"/>
</dbReference>
<accession>A0A1B7JKK4</accession>
<dbReference type="Pfam" id="PF00345">
    <property type="entry name" value="PapD_N"/>
    <property type="match status" value="1"/>
</dbReference>
<evidence type="ECO:0000313" key="4">
    <source>
        <dbReference type="Proteomes" id="UP000078224"/>
    </source>
</evidence>
<evidence type="ECO:0000259" key="2">
    <source>
        <dbReference type="Pfam" id="PF00345"/>
    </source>
</evidence>
<dbReference type="OrthoDB" id="8585185at2"/>
<dbReference type="Proteomes" id="UP000078224">
    <property type="component" value="Unassembled WGS sequence"/>
</dbReference>
<organism evidence="3 4">
    <name type="scientific">Providencia heimbachae ATCC 35613</name>
    <dbReference type="NCBI Taxonomy" id="1354272"/>
    <lineage>
        <taxon>Bacteria</taxon>
        <taxon>Pseudomonadati</taxon>
        <taxon>Pseudomonadota</taxon>
        <taxon>Gammaproteobacteria</taxon>
        <taxon>Enterobacterales</taxon>
        <taxon>Morganellaceae</taxon>
        <taxon>Providencia</taxon>
    </lineage>
</organism>
<reference evidence="3 4" key="1">
    <citation type="submission" date="2016-04" db="EMBL/GenBank/DDBJ databases">
        <title>ATOL: Assembling a taxonomically balanced genome-scale reconstruction of the evolutionary history of the Enterobacteriaceae.</title>
        <authorList>
            <person name="Plunkett G.III."/>
            <person name="Neeno-Eckwall E.C."/>
            <person name="Glasner J.D."/>
            <person name="Perna N.T."/>
        </authorList>
    </citation>
    <scope>NUCLEOTIDE SEQUENCE [LARGE SCALE GENOMIC DNA]</scope>
    <source>
        <strain evidence="3 4">ATCC 35613</strain>
    </source>
</reference>
<dbReference type="InterPro" id="IPR008962">
    <property type="entry name" value="PapD-like_sf"/>
</dbReference>
<dbReference type="GO" id="GO:0071555">
    <property type="term" value="P:cell wall organization"/>
    <property type="evidence" value="ECO:0007669"/>
    <property type="project" value="InterPro"/>
</dbReference>
<dbReference type="EMBL" id="LXEW01000047">
    <property type="protein sequence ID" value="OAT48415.1"/>
    <property type="molecule type" value="Genomic_DNA"/>
</dbReference>
<dbReference type="AlphaFoldDB" id="A0A1B7JKK4"/>